<gene>
    <name evidence="1" type="ORF">ICJ84_13555</name>
</gene>
<name>A0A8J6QH90_9FLAO</name>
<dbReference type="AlphaFoldDB" id="A0A8J6QH90"/>
<reference evidence="1" key="2">
    <citation type="submission" date="2020-09" db="EMBL/GenBank/DDBJ databases">
        <authorList>
            <person name="Wu Z."/>
        </authorList>
    </citation>
    <scope>NUCLEOTIDE SEQUENCE</scope>
    <source>
        <strain evidence="1">SC17</strain>
    </source>
</reference>
<organism evidence="1 2">
    <name type="scientific">Aestuariibaculum suncheonense</name>
    <dbReference type="NCBI Taxonomy" id="1028745"/>
    <lineage>
        <taxon>Bacteria</taxon>
        <taxon>Pseudomonadati</taxon>
        <taxon>Bacteroidota</taxon>
        <taxon>Flavobacteriia</taxon>
        <taxon>Flavobacteriales</taxon>
        <taxon>Flavobacteriaceae</taxon>
    </lineage>
</organism>
<protein>
    <submittedName>
        <fullName evidence="1">Porin</fullName>
    </submittedName>
</protein>
<evidence type="ECO:0000313" key="1">
    <source>
        <dbReference type="EMBL" id="MBD0836463.1"/>
    </source>
</evidence>
<dbReference type="RefSeq" id="WP_188216954.1">
    <property type="nucleotide sequence ID" value="NZ_BAABGH010000002.1"/>
</dbReference>
<comment type="caution">
    <text evidence="1">The sequence shown here is derived from an EMBL/GenBank/DDBJ whole genome shotgun (WGS) entry which is preliminary data.</text>
</comment>
<reference evidence="1" key="1">
    <citation type="journal article" date="2013" name="Int. J. Syst. Evol. Microbiol.">
        <title>Aestuariibaculum suncheonense gen. nov., sp. nov., a marine bacterium of the family Flavobacteriaceae isolated from a tidal flat and emended descriptions of the genera Gaetbulibacter and Tamlana.</title>
        <authorList>
            <person name="Jeong S.H."/>
            <person name="Park M.S."/>
            <person name="Jin H.M."/>
            <person name="Lee K."/>
            <person name="Park W."/>
            <person name="Jeon C.O."/>
        </authorList>
    </citation>
    <scope>NUCLEOTIDE SEQUENCE</scope>
    <source>
        <strain evidence="1">SC17</strain>
    </source>
</reference>
<dbReference type="EMBL" id="JACVXC010000005">
    <property type="protein sequence ID" value="MBD0836463.1"/>
    <property type="molecule type" value="Genomic_DNA"/>
</dbReference>
<keyword evidence="2" id="KW-1185">Reference proteome</keyword>
<dbReference type="Proteomes" id="UP000602057">
    <property type="component" value="Unassembled WGS sequence"/>
</dbReference>
<proteinExistence type="predicted"/>
<sequence length="421" mass="47986">MKINNQTIIFYLLLLFIFPATLFAQENDKFKPTFNWNITSQFWLRYSDLNEGSEIHGEPTSEFFDISIRRLRIPISAQITPKIYTYAMFGGNNYNFKGDTFPIGILDLYAEYSFAKYFEIGFGKSGWQGLNRWNIRSSKTLMGLDSPLFTLNSVEINDDIGRLFGLWIKGQAGHFDYRMTFNRPFYVKTIPNGAVNFANNKPRVKTSAYVKYQFFNHESNKSAYQTGTYLQKKKVLNIGGGFQFQPEAMSDGDANLEDTNIYDISHYAADSFLNLPLSNGNAITAYLGYFNYDFGKDYIRNVGANNPTTGGGTDFNGSGVAFPMIGTGITWYGQFGYAFKETNVLNLPTIIQPNIAIQHSNWDALNDNMTVYDFTVNFLIKGSHDNKISIGYQHRPIFDAISLEQKDYKGMVVLQYQISFH</sequence>
<evidence type="ECO:0000313" key="2">
    <source>
        <dbReference type="Proteomes" id="UP000602057"/>
    </source>
</evidence>
<accession>A0A8J6QH90</accession>